<comment type="caution">
    <text evidence="2">The sequence shown here is derived from an EMBL/GenBank/DDBJ whole genome shotgun (WGS) entry which is preliminary data.</text>
</comment>
<dbReference type="RefSeq" id="WP_155477115.1">
    <property type="nucleotide sequence ID" value="NZ_WNKU01000018.1"/>
</dbReference>
<keyword evidence="1" id="KW-0472">Membrane</keyword>
<gene>
    <name evidence="2" type="ORF">GJ688_13685</name>
</gene>
<organism evidence="2 3">
    <name type="scientific">Heliobacterium mobile</name>
    <name type="common">Heliobacillus mobilis</name>
    <dbReference type="NCBI Taxonomy" id="28064"/>
    <lineage>
        <taxon>Bacteria</taxon>
        <taxon>Bacillati</taxon>
        <taxon>Bacillota</taxon>
        <taxon>Clostridia</taxon>
        <taxon>Eubacteriales</taxon>
        <taxon>Heliobacteriaceae</taxon>
        <taxon>Heliobacterium</taxon>
    </lineage>
</organism>
<feature type="transmembrane region" description="Helical" evidence="1">
    <location>
        <begin position="98"/>
        <end position="119"/>
    </location>
</feature>
<feature type="transmembrane region" description="Helical" evidence="1">
    <location>
        <begin position="14"/>
        <end position="37"/>
    </location>
</feature>
<evidence type="ECO:0000313" key="2">
    <source>
        <dbReference type="EMBL" id="MTV50023.1"/>
    </source>
</evidence>
<evidence type="ECO:0000313" key="3">
    <source>
        <dbReference type="Proteomes" id="UP000430670"/>
    </source>
</evidence>
<keyword evidence="3" id="KW-1185">Reference proteome</keyword>
<dbReference type="AlphaFoldDB" id="A0A6I3SM26"/>
<keyword evidence="1" id="KW-0812">Transmembrane</keyword>
<dbReference type="Proteomes" id="UP000430670">
    <property type="component" value="Unassembled WGS sequence"/>
</dbReference>
<proteinExistence type="predicted"/>
<name>A0A6I3SM26_HELMO</name>
<sequence>MKNHKPQITLFQHFLGALSLLVSGAILGLSFGAWLFLQIRLSRGMKKLIMMRVNYEGKEVLLTNPSSIGEVYDAIVRFFTMKVYPTEKTEKNETRVQIIMGFISAIAILTTLYGIWISIKEAINLIRRR</sequence>
<protein>
    <submittedName>
        <fullName evidence="2">Uncharacterized protein</fullName>
    </submittedName>
</protein>
<reference evidence="2 3" key="1">
    <citation type="submission" date="2019-11" db="EMBL/GenBank/DDBJ databases">
        <title>Whole-genome sequence of a the green, strictly anaerobic photosynthetic bacterium Heliobacillus mobilis DSM 6151.</title>
        <authorList>
            <person name="Kyndt J.A."/>
            <person name="Meyer T.E."/>
        </authorList>
    </citation>
    <scope>NUCLEOTIDE SEQUENCE [LARGE SCALE GENOMIC DNA]</scope>
    <source>
        <strain evidence="2 3">DSM 6151</strain>
    </source>
</reference>
<keyword evidence="1" id="KW-1133">Transmembrane helix</keyword>
<evidence type="ECO:0000256" key="1">
    <source>
        <dbReference type="SAM" id="Phobius"/>
    </source>
</evidence>
<accession>A0A6I3SM26</accession>
<dbReference type="EMBL" id="WNKU01000018">
    <property type="protein sequence ID" value="MTV50023.1"/>
    <property type="molecule type" value="Genomic_DNA"/>
</dbReference>